<accession>L9YEX4</accession>
<dbReference type="AlphaFoldDB" id="L9YEX4"/>
<dbReference type="PATRIC" id="fig|797304.7.peg.793"/>
<evidence type="ECO:0000313" key="4">
    <source>
        <dbReference type="Proteomes" id="UP000011613"/>
    </source>
</evidence>
<feature type="region of interest" description="Disordered" evidence="1">
    <location>
        <begin position="107"/>
        <end position="165"/>
    </location>
</feature>
<dbReference type="Pfam" id="PF19099">
    <property type="entry name" value="DUF5786"/>
    <property type="match status" value="1"/>
</dbReference>
<name>L9YEX4_NATGS</name>
<evidence type="ECO:0000313" key="3">
    <source>
        <dbReference type="EMBL" id="ELY72241.1"/>
    </source>
</evidence>
<dbReference type="InterPro" id="IPR043902">
    <property type="entry name" value="DUF5786"/>
</dbReference>
<comment type="caution">
    <text evidence="3">The sequence shown here is derived from an EMBL/GenBank/DDBJ whole genome shotgun (WGS) entry which is preliminary data.</text>
</comment>
<reference evidence="3 4" key="1">
    <citation type="journal article" date="2014" name="PLoS Genet.">
        <title>Phylogenetically driven sequencing of extremely halophilic archaea reveals strategies for static and dynamic osmo-response.</title>
        <authorList>
            <person name="Becker E.A."/>
            <person name="Seitzer P.M."/>
            <person name="Tritt A."/>
            <person name="Larsen D."/>
            <person name="Krusor M."/>
            <person name="Yao A.I."/>
            <person name="Wu D."/>
            <person name="Madern D."/>
            <person name="Eisen J.A."/>
            <person name="Darling A.E."/>
            <person name="Facciotti M.T."/>
        </authorList>
    </citation>
    <scope>NUCLEOTIDE SEQUENCE [LARGE SCALE GENOMIC DNA]</scope>
    <source>
        <strain evidence="3 4">SP2</strain>
    </source>
</reference>
<evidence type="ECO:0000259" key="2">
    <source>
        <dbReference type="Pfam" id="PF19099"/>
    </source>
</evidence>
<gene>
    <name evidence="3" type="ORF">C490_03957</name>
</gene>
<evidence type="ECO:0000256" key="1">
    <source>
        <dbReference type="SAM" id="MobiDB-lite"/>
    </source>
</evidence>
<dbReference type="Proteomes" id="UP000011613">
    <property type="component" value="Unassembled WGS sequence"/>
</dbReference>
<proteinExistence type="predicted"/>
<dbReference type="EMBL" id="AOIC01000028">
    <property type="protein sequence ID" value="ELY72241.1"/>
    <property type="molecule type" value="Genomic_DNA"/>
</dbReference>
<organism evidence="3 4">
    <name type="scientific">Natronobacterium gregoryi (strain ATCC 43098 / DSM 3393 / CCM 3738 / CIP 104747 / IAM 13177 / JCM 8860 / NBRC 102187 / NCIMB 2189 / SP2)</name>
    <dbReference type="NCBI Taxonomy" id="797304"/>
    <lineage>
        <taxon>Archaea</taxon>
        <taxon>Methanobacteriati</taxon>
        <taxon>Methanobacteriota</taxon>
        <taxon>Stenosarchaea group</taxon>
        <taxon>Halobacteria</taxon>
        <taxon>Halobacteriales</taxon>
        <taxon>Natrialbaceae</taxon>
        <taxon>Natronobacterium</taxon>
    </lineage>
</organism>
<sequence>MLERTAGRVRIGRRRGEFPPTLESRAIDDVTAPGDGRWRLELDELCGRVTTRLSSSFVTVRPRQRTLECGRPWPDSSGSDRTVITRVGVVANRYTFQCRRRRERMGFGSYDESEQQQQAADDEDDVEAVNVHQNDHDGEMSFESDASTDELVSQLGAMKDDEDDE</sequence>
<protein>
    <recommendedName>
        <fullName evidence="2">DUF5786 domain-containing protein</fullName>
    </recommendedName>
</protein>
<feature type="domain" description="DUF5786" evidence="2">
    <location>
        <begin position="107"/>
        <end position="159"/>
    </location>
</feature>